<dbReference type="GO" id="GO:0031177">
    <property type="term" value="F:phosphopantetheine binding"/>
    <property type="evidence" value="ECO:0007669"/>
    <property type="project" value="TreeGrafter"/>
</dbReference>
<organism evidence="3 4">
    <name type="scientific">Kutzneria albida DSM 43870</name>
    <dbReference type="NCBI Taxonomy" id="1449976"/>
    <lineage>
        <taxon>Bacteria</taxon>
        <taxon>Bacillati</taxon>
        <taxon>Actinomycetota</taxon>
        <taxon>Actinomycetes</taxon>
        <taxon>Pseudonocardiales</taxon>
        <taxon>Pseudonocardiaceae</taxon>
        <taxon>Kutzneria</taxon>
    </lineage>
</organism>
<dbReference type="InterPro" id="IPR042099">
    <property type="entry name" value="ANL_N_sf"/>
</dbReference>
<dbReference type="eggNOG" id="COG0663">
    <property type="taxonomic scope" value="Bacteria"/>
</dbReference>
<reference evidence="3 4" key="1">
    <citation type="journal article" date="2014" name="BMC Genomics">
        <title>Complete genome sequence of producer of the glycopeptide antibiotic Aculeximycin Kutzneria albida DSM 43870T, a representative of minor genus of Pseudonocardiaceae.</title>
        <authorList>
            <person name="Rebets Y."/>
            <person name="Tokovenko B."/>
            <person name="Lushchyk I."/>
            <person name="Ruckert C."/>
            <person name="Zaburannyi N."/>
            <person name="Bechthold A."/>
            <person name="Kalinowski J."/>
            <person name="Luzhetskyy A."/>
        </authorList>
    </citation>
    <scope>NUCLEOTIDE SEQUENCE [LARGE SCALE GENOMIC DNA]</scope>
    <source>
        <strain evidence="3">DSM 43870</strain>
    </source>
</reference>
<feature type="transmembrane region" description="Helical" evidence="1">
    <location>
        <begin position="1049"/>
        <end position="1068"/>
    </location>
</feature>
<feature type="transmembrane region" description="Helical" evidence="1">
    <location>
        <begin position="844"/>
        <end position="865"/>
    </location>
</feature>
<dbReference type="KEGG" id="kal:KALB_436"/>
<dbReference type="Gene3D" id="3.30.300.30">
    <property type="match status" value="1"/>
</dbReference>
<dbReference type="Pfam" id="PF00550">
    <property type="entry name" value="PP-binding"/>
    <property type="match status" value="1"/>
</dbReference>
<dbReference type="InterPro" id="IPR012728">
    <property type="entry name" value="Pls/PosA_C"/>
</dbReference>
<evidence type="ECO:0000256" key="1">
    <source>
        <dbReference type="SAM" id="Phobius"/>
    </source>
</evidence>
<dbReference type="InterPro" id="IPR010071">
    <property type="entry name" value="AA_adenyl_dom"/>
</dbReference>
<dbReference type="PROSITE" id="PS50075">
    <property type="entry name" value="CARRIER"/>
    <property type="match status" value="1"/>
</dbReference>
<feature type="domain" description="Carrier" evidence="2">
    <location>
        <begin position="485"/>
        <end position="562"/>
    </location>
</feature>
<dbReference type="GO" id="GO:0043041">
    <property type="term" value="P:amino acid activation for nonribosomal peptide biosynthetic process"/>
    <property type="evidence" value="ECO:0007669"/>
    <property type="project" value="TreeGrafter"/>
</dbReference>
<dbReference type="SUPFAM" id="SSF47336">
    <property type="entry name" value="ACP-like"/>
    <property type="match status" value="1"/>
</dbReference>
<dbReference type="InterPro" id="IPR011004">
    <property type="entry name" value="Trimer_LpxA-like_sf"/>
</dbReference>
<dbReference type="Gene3D" id="1.10.1200.10">
    <property type="entry name" value="ACP-like"/>
    <property type="match status" value="1"/>
</dbReference>
<dbReference type="SUPFAM" id="SSF56801">
    <property type="entry name" value="Acetyl-CoA synthetase-like"/>
    <property type="match status" value="1"/>
</dbReference>
<dbReference type="Proteomes" id="UP000019225">
    <property type="component" value="Chromosome"/>
</dbReference>
<dbReference type="PATRIC" id="fig|1449976.3.peg.443"/>
<dbReference type="FunFam" id="3.40.50.12780:FF:000012">
    <property type="entry name" value="Non-ribosomal peptide synthetase"/>
    <property type="match status" value="1"/>
</dbReference>
<dbReference type="InterPro" id="IPR020845">
    <property type="entry name" value="AMP-binding_CS"/>
</dbReference>
<feature type="transmembrane region" description="Helical" evidence="1">
    <location>
        <begin position="803"/>
        <end position="832"/>
    </location>
</feature>
<dbReference type="NCBIfam" id="TIGR01733">
    <property type="entry name" value="AA-adenyl-dom"/>
    <property type="match status" value="1"/>
</dbReference>
<sequence length="1269" mass="136641">MACGNVELSYRELDRAANRLAHLLRSRGVSEGDAVGILVERSIDTYIALLGVLKSGAAYVPLDSSFPADRLEFIAQDAGLCQLVTTSGTSGAVGHLPCPLLEIDGTSVVGMSDERPQVYLEPEQLCYVIYTSGTTGKPKGVAVSHASIVNFLDVVTPIYQVRAEDRVYQGLSIAFDFSVEEIWPAWLAGATLVTGPGDDRRVGAGLSEFLAEQDITFLCCVPTLLTTIDAELPTLRSLLVSGEACPQDLVRRWSRPGRRILNAYGPTESTVTATCGELSPDRPVTIGTPLPSYRVYVLDEQLRPVPEGQPGEICVGGPGVAIGYVNRPGLTAQRFVPNPVLADREHAPRVYRTGDLGRYTPDGEIEYLGRIDTQVKVRGYRIELAEIEQVLREEPAVENAVVTTLERDGVVTDLVGYVTLRGEQDERLRERLLAVLRRRLPTYMIPAFVEVLAEFPLLAADKVDRSALPAPSSPPLGRSAAPLVPPTGPVQCKLAELWSEVLGGTDISIDEDFFCDLGGHSMSAAQLMSRLRKEPELRGVAMGDLYAHSTIRALAAFIEASEPATEVEAEPALKHSSLRVALCGAAQLVLLYGWILLLGMPLVLFLYDNSAILPALGWLAASYLLLPIVGGRLLMTGLKPGRYPLWGLTYLRFWLYGKVVGIAPLPLLAGSPLLAPYLRLMGARIGRDCHMSSVVGLPALVNIGAGVSIGYGARVQPYQVEAGWLRLAPIRLGTGSYLGTNCVVLPGAEIGADASVGDQSLVAADQVIPDGEHWSGSPATRQPAAPPLLAAMAASAQDRRWPVLVLLGYLAGAVLFMLMPVLIAVPTVLVVALTTHHHGLLNGMILTLVGGPLVPFTTCVLVVLVKRAVMPGPRPGIHQERSGFGVRKWISDGMMATSLSVTHALYSTLYLVPFLRALGARTGRWSEVATVNFVDPDMLIIGERSFVADIAVVGPAVFHRGCVALSPAEVGRRTFVGNGALVPGAAKLGDNSLLGVHSVAPAKPVEPETTWLGSPAIFLPTRQPSQIFPDRLTFQPTKWLIVARLLIEYFRVTLPGTIASLTVLAGYYTAVQLARSWPAWAVAAVSPALVLGIGLASTLIVALLKWVVIGRYRPRTEALWSIWVRRTELITGLYENLVVPGFLAMLTGSPFAAPVLRLFGAKIGRRTWLSTTFLTEFDLVEVGDDTAVGEFTSLQTHLFEDRVMKMSRVRIGDGASVGVRSVVLYDAVVGEGASLDAMSLVMKGETLPEHTRWRGIPARTQTTTEPRRS</sequence>
<feature type="transmembrane region" description="Helical" evidence="1">
    <location>
        <begin position="1080"/>
        <end position="1104"/>
    </location>
</feature>
<dbReference type="InterPro" id="IPR000873">
    <property type="entry name" value="AMP-dep_synth/lig_dom"/>
</dbReference>
<feature type="transmembrane region" description="Helical" evidence="1">
    <location>
        <begin position="585"/>
        <end position="607"/>
    </location>
</feature>
<dbReference type="STRING" id="1449976.KALB_436"/>
<evidence type="ECO:0000313" key="3">
    <source>
        <dbReference type="EMBL" id="AHH93813.1"/>
    </source>
</evidence>
<dbReference type="AlphaFoldDB" id="W5VY59"/>
<dbReference type="InterPro" id="IPR045851">
    <property type="entry name" value="AMP-bd_C_sf"/>
</dbReference>
<dbReference type="InterPro" id="IPR036736">
    <property type="entry name" value="ACP-like_sf"/>
</dbReference>
<dbReference type="InterPro" id="IPR025110">
    <property type="entry name" value="AMP-bd_C"/>
</dbReference>
<dbReference type="HOGENOM" id="CLU_002751_0_0_11"/>
<dbReference type="PANTHER" id="PTHR45527">
    <property type="entry name" value="NONRIBOSOMAL PEPTIDE SYNTHETASE"/>
    <property type="match status" value="1"/>
</dbReference>
<dbReference type="EMBL" id="CP007155">
    <property type="protein sequence ID" value="AHH93813.1"/>
    <property type="molecule type" value="Genomic_DNA"/>
</dbReference>
<keyword evidence="1" id="KW-0812">Transmembrane</keyword>
<evidence type="ECO:0000259" key="2">
    <source>
        <dbReference type="PROSITE" id="PS50075"/>
    </source>
</evidence>
<dbReference type="Gene3D" id="3.40.50.12780">
    <property type="entry name" value="N-terminal domain of ligase-like"/>
    <property type="match status" value="1"/>
</dbReference>
<dbReference type="InterPro" id="IPR009081">
    <property type="entry name" value="PP-bd_ACP"/>
</dbReference>
<dbReference type="PROSITE" id="PS00455">
    <property type="entry name" value="AMP_BINDING"/>
    <property type="match status" value="1"/>
</dbReference>
<dbReference type="NCBIfam" id="TIGR02353">
    <property type="entry name" value="NRPS_term_dom"/>
    <property type="match status" value="1"/>
</dbReference>
<keyword evidence="1" id="KW-1133">Transmembrane helix</keyword>
<feature type="transmembrane region" description="Helical" evidence="1">
    <location>
        <begin position="655"/>
        <end position="678"/>
    </location>
</feature>
<keyword evidence="1" id="KW-0472">Membrane</keyword>
<evidence type="ECO:0000313" key="4">
    <source>
        <dbReference type="Proteomes" id="UP000019225"/>
    </source>
</evidence>
<dbReference type="Pfam" id="PF13193">
    <property type="entry name" value="AMP-binding_C"/>
    <property type="match status" value="1"/>
</dbReference>
<dbReference type="SUPFAM" id="SSF51161">
    <property type="entry name" value="Trimeric LpxA-like enzymes"/>
    <property type="match status" value="3"/>
</dbReference>
<dbReference type="CDD" id="cd05930">
    <property type="entry name" value="A_NRPS"/>
    <property type="match status" value="1"/>
</dbReference>
<dbReference type="EC" id="5.1.1.11" evidence="3"/>
<dbReference type="GO" id="GO:0005737">
    <property type="term" value="C:cytoplasm"/>
    <property type="evidence" value="ECO:0007669"/>
    <property type="project" value="TreeGrafter"/>
</dbReference>
<dbReference type="Pfam" id="PF00501">
    <property type="entry name" value="AMP-binding"/>
    <property type="match status" value="1"/>
</dbReference>
<feature type="transmembrane region" description="Helical" evidence="1">
    <location>
        <begin position="616"/>
        <end position="635"/>
    </location>
</feature>
<keyword evidence="4" id="KW-1185">Reference proteome</keyword>
<dbReference type="Gene3D" id="2.160.10.10">
    <property type="entry name" value="Hexapeptide repeat proteins"/>
    <property type="match status" value="3"/>
</dbReference>
<dbReference type="PANTHER" id="PTHR45527:SF1">
    <property type="entry name" value="FATTY ACID SYNTHASE"/>
    <property type="match status" value="1"/>
</dbReference>
<dbReference type="FunFam" id="3.40.50.980:FF:000001">
    <property type="entry name" value="Non-ribosomal peptide synthetase"/>
    <property type="match status" value="1"/>
</dbReference>
<keyword evidence="3" id="KW-0413">Isomerase</keyword>
<dbReference type="GO" id="GO:0047462">
    <property type="term" value="F:phenylalanine racemase (ATP-hydrolyzing) activity"/>
    <property type="evidence" value="ECO:0007669"/>
    <property type="project" value="UniProtKB-EC"/>
</dbReference>
<name>W5VY59_9PSEU</name>
<gene>
    <name evidence="3" type="ORF">KALB_436</name>
</gene>
<protein>
    <submittedName>
        <fullName evidence="3">Non-ribosomal peptide synthetase</fullName>
        <ecNumber evidence="3">5.1.1.11</ecNumber>
    </submittedName>
</protein>
<dbReference type="eggNOG" id="COG1020">
    <property type="taxonomic scope" value="Bacteria"/>
</dbReference>
<proteinExistence type="predicted"/>
<accession>W5VY59</accession>
<dbReference type="GO" id="GO:0044550">
    <property type="term" value="P:secondary metabolite biosynthetic process"/>
    <property type="evidence" value="ECO:0007669"/>
    <property type="project" value="TreeGrafter"/>
</dbReference>